<reference evidence="2" key="1">
    <citation type="submission" date="2022-11" db="UniProtKB">
        <authorList>
            <consortium name="WormBaseParasite"/>
        </authorList>
    </citation>
    <scope>IDENTIFICATION</scope>
</reference>
<evidence type="ECO:0000313" key="2">
    <source>
        <dbReference type="WBParaSite" id="PS1159_v2.g24457.t1"/>
    </source>
</evidence>
<sequence length="145" mass="16933">MQRVKNVVKEFQGEWLKGFTDLQEGYTTDGLPYAIYTNGIKSYKIRCVVNFETFVVPRFPFYPILVKEKNVSSWDDAKYEINKLKSCFSKGEYEDFFSVRNCSEKMFTNYIPSALLYGNAQNALNKEVPKNVRDVFELQDTVDED</sequence>
<proteinExistence type="predicted"/>
<organism evidence="1 2">
    <name type="scientific">Panagrolaimus sp. PS1159</name>
    <dbReference type="NCBI Taxonomy" id="55785"/>
    <lineage>
        <taxon>Eukaryota</taxon>
        <taxon>Metazoa</taxon>
        <taxon>Ecdysozoa</taxon>
        <taxon>Nematoda</taxon>
        <taxon>Chromadorea</taxon>
        <taxon>Rhabditida</taxon>
        <taxon>Tylenchina</taxon>
        <taxon>Panagrolaimomorpha</taxon>
        <taxon>Panagrolaimoidea</taxon>
        <taxon>Panagrolaimidae</taxon>
        <taxon>Panagrolaimus</taxon>
    </lineage>
</organism>
<evidence type="ECO:0000313" key="1">
    <source>
        <dbReference type="Proteomes" id="UP000887580"/>
    </source>
</evidence>
<accession>A0AC35G6A3</accession>
<protein>
    <submittedName>
        <fullName evidence="2">Uncharacterized protein</fullName>
    </submittedName>
</protein>
<dbReference type="Proteomes" id="UP000887580">
    <property type="component" value="Unplaced"/>
</dbReference>
<name>A0AC35G6A3_9BILA</name>
<dbReference type="WBParaSite" id="PS1159_v2.g24457.t1">
    <property type="protein sequence ID" value="PS1159_v2.g24457.t1"/>
    <property type="gene ID" value="PS1159_v2.g24457"/>
</dbReference>